<dbReference type="Gene3D" id="3.30.160.250">
    <property type="match status" value="1"/>
</dbReference>
<protein>
    <recommendedName>
        <fullName evidence="2">HicB-like antitoxin of toxin-antitoxin system domain-containing protein</fullName>
    </recommendedName>
</protein>
<dbReference type="InterPro" id="IPR035069">
    <property type="entry name" value="TTHA1013/TTHA0281-like"/>
</dbReference>
<proteinExistence type="predicted"/>
<organism evidence="1">
    <name type="scientific">marine sediment metagenome</name>
    <dbReference type="NCBI Taxonomy" id="412755"/>
    <lineage>
        <taxon>unclassified sequences</taxon>
        <taxon>metagenomes</taxon>
        <taxon>ecological metagenomes</taxon>
    </lineage>
</organism>
<gene>
    <name evidence="1" type="ORF">S03H2_49785</name>
</gene>
<name>X1HZI0_9ZZZZ</name>
<comment type="caution">
    <text evidence="1">The sequence shown here is derived from an EMBL/GenBank/DDBJ whole genome shotgun (WGS) entry which is preliminary data.</text>
</comment>
<evidence type="ECO:0008006" key="2">
    <source>
        <dbReference type="Google" id="ProtNLM"/>
    </source>
</evidence>
<evidence type="ECO:0000313" key="1">
    <source>
        <dbReference type="EMBL" id="GAH74867.1"/>
    </source>
</evidence>
<dbReference type="SUPFAM" id="SSF143100">
    <property type="entry name" value="TTHA1013/TTHA0281-like"/>
    <property type="match status" value="1"/>
</dbReference>
<dbReference type="EMBL" id="BARU01031480">
    <property type="protein sequence ID" value="GAH74867.1"/>
    <property type="molecule type" value="Genomic_DNA"/>
</dbReference>
<sequence length="104" mass="12129">MPAEGYIAVTFEFRKEGRRWVAYCEELGTATYGRSIPEAEKKLEEAVCLHLNTLEDVGERARFFKENSIKLHRQRPTPALSLPTPIRRETFYKPHIQRVPELVN</sequence>
<reference evidence="1" key="1">
    <citation type="journal article" date="2014" name="Front. Microbiol.">
        <title>High frequency of phylogenetically diverse reductive dehalogenase-homologous genes in deep subseafloor sedimentary metagenomes.</title>
        <authorList>
            <person name="Kawai M."/>
            <person name="Futagami T."/>
            <person name="Toyoda A."/>
            <person name="Takaki Y."/>
            <person name="Nishi S."/>
            <person name="Hori S."/>
            <person name="Arai W."/>
            <person name="Tsubouchi T."/>
            <person name="Morono Y."/>
            <person name="Uchiyama I."/>
            <person name="Ito T."/>
            <person name="Fujiyama A."/>
            <person name="Inagaki F."/>
            <person name="Takami H."/>
        </authorList>
    </citation>
    <scope>NUCLEOTIDE SEQUENCE</scope>
    <source>
        <strain evidence="1">Expedition CK06-06</strain>
    </source>
</reference>
<dbReference type="AlphaFoldDB" id="X1HZI0"/>
<accession>X1HZI0</accession>